<keyword evidence="4 8" id="KW-0812">Transmembrane</keyword>
<keyword evidence="5 8" id="KW-1133">Transmembrane helix</keyword>
<evidence type="ECO:0000256" key="7">
    <source>
        <dbReference type="ARBA" id="ARBA00024033"/>
    </source>
</evidence>
<reference evidence="10" key="1">
    <citation type="submission" date="2016-10" db="EMBL/GenBank/DDBJ databases">
        <authorList>
            <person name="Varghese N."/>
        </authorList>
    </citation>
    <scope>NUCLEOTIDE SEQUENCE [LARGE SCALE GENOMIC DNA]</scope>
    <source>
        <strain evidence="10">GAS106B</strain>
    </source>
</reference>
<feature type="transmembrane region" description="Helical" evidence="8">
    <location>
        <begin position="35"/>
        <end position="53"/>
    </location>
</feature>
<evidence type="ECO:0000256" key="2">
    <source>
        <dbReference type="ARBA" id="ARBA00022475"/>
    </source>
</evidence>
<accession>A0A1H1IWB1</accession>
<evidence type="ECO:0000256" key="4">
    <source>
        <dbReference type="ARBA" id="ARBA00022692"/>
    </source>
</evidence>
<feature type="transmembrane region" description="Helical" evidence="8">
    <location>
        <begin position="391"/>
        <end position="409"/>
    </location>
</feature>
<organism evidence="9 10">
    <name type="scientific">Paraburkholderia fungorum</name>
    <dbReference type="NCBI Taxonomy" id="134537"/>
    <lineage>
        <taxon>Bacteria</taxon>
        <taxon>Pseudomonadati</taxon>
        <taxon>Pseudomonadota</taxon>
        <taxon>Betaproteobacteria</taxon>
        <taxon>Burkholderiales</taxon>
        <taxon>Burkholderiaceae</taxon>
        <taxon>Paraburkholderia</taxon>
    </lineage>
</organism>
<keyword evidence="3" id="KW-0808">Transferase</keyword>
<feature type="transmembrane region" description="Helical" evidence="8">
    <location>
        <begin position="320"/>
        <end position="339"/>
    </location>
</feature>
<dbReference type="GO" id="GO:0005886">
    <property type="term" value="C:plasma membrane"/>
    <property type="evidence" value="ECO:0007669"/>
    <property type="project" value="UniProtKB-SubCell"/>
</dbReference>
<evidence type="ECO:0000256" key="6">
    <source>
        <dbReference type="ARBA" id="ARBA00023136"/>
    </source>
</evidence>
<feature type="transmembrane region" description="Helical" evidence="8">
    <location>
        <begin position="160"/>
        <end position="193"/>
    </location>
</feature>
<dbReference type="Proteomes" id="UP000183487">
    <property type="component" value="Unassembled WGS sequence"/>
</dbReference>
<keyword evidence="10" id="KW-1185">Reference proteome</keyword>
<dbReference type="AlphaFoldDB" id="A0A1H1IWB1"/>
<feature type="transmembrane region" description="Helical" evidence="8">
    <location>
        <begin position="199"/>
        <end position="224"/>
    </location>
</feature>
<dbReference type="InterPro" id="IPR018584">
    <property type="entry name" value="GT87"/>
</dbReference>
<dbReference type="OrthoDB" id="8962112at2"/>
<evidence type="ECO:0000256" key="8">
    <source>
        <dbReference type="SAM" id="Phobius"/>
    </source>
</evidence>
<evidence type="ECO:0000313" key="10">
    <source>
        <dbReference type="Proteomes" id="UP000183487"/>
    </source>
</evidence>
<evidence type="ECO:0000313" key="9">
    <source>
        <dbReference type="EMBL" id="SDR41568.1"/>
    </source>
</evidence>
<keyword evidence="2" id="KW-1003">Cell membrane</keyword>
<dbReference type="Pfam" id="PF09594">
    <property type="entry name" value="GT87"/>
    <property type="match status" value="1"/>
</dbReference>
<evidence type="ECO:0000256" key="5">
    <source>
        <dbReference type="ARBA" id="ARBA00022989"/>
    </source>
</evidence>
<proteinExistence type="inferred from homology"/>
<protein>
    <recommendedName>
        <fullName evidence="11">DUF2029 domain-containing protein</fullName>
    </recommendedName>
</protein>
<comment type="subcellular location">
    <subcellularLocation>
        <location evidence="1">Cell membrane</location>
        <topology evidence="1">Multi-pass membrane protein</topology>
    </subcellularLocation>
</comment>
<evidence type="ECO:0000256" key="1">
    <source>
        <dbReference type="ARBA" id="ARBA00004651"/>
    </source>
</evidence>
<keyword evidence="6 8" id="KW-0472">Membrane</keyword>
<sequence>MSLPSSRKLPISSVAMRDTTAITGAHWLDSKRMSIYASVVLVCYVAVFIIYLYRVVWQQLAGFPPIAMDILPFWSASFLALHGHAVDAYNINALTSVEASASPYFRTMGGMLPWLYPPNTLVIMSPLALLPLHAAAVTFIAGTTALFVKTIHSIVPHRVTILVALAFPGVAVVAVAGQNGMLTAALAAAGLFALPRRPVVAGICFGLLCMKPHLVVLFPLALLFARSWRALLAFMLTTLTTLALAAIWFGPATFVAFMHNAGMAAGFVESGRAFLARMPTALALMKLAHAPLTAGYAAQAISASLATAAVWYAWRNACSHALRAATLVCASLLVSPYLYDYDLAWYGVLIAWYCNDGLRRGWLRGEREWLIVLWLAPLAGMVIVTRLPFQFLPLLTMTTLGMLVRRIALERNGMAIRAMSTHYIDQQK</sequence>
<feature type="transmembrane region" description="Helical" evidence="8">
    <location>
        <begin position="231"/>
        <end position="250"/>
    </location>
</feature>
<feature type="transmembrane region" description="Helical" evidence="8">
    <location>
        <begin position="121"/>
        <end position="148"/>
    </location>
</feature>
<gene>
    <name evidence="9" type="ORF">SAMN05443245_5728</name>
</gene>
<feature type="transmembrane region" description="Helical" evidence="8">
    <location>
        <begin position="296"/>
        <end position="314"/>
    </location>
</feature>
<dbReference type="GO" id="GO:0016758">
    <property type="term" value="F:hexosyltransferase activity"/>
    <property type="evidence" value="ECO:0007669"/>
    <property type="project" value="InterPro"/>
</dbReference>
<dbReference type="EMBL" id="FNKP01000002">
    <property type="protein sequence ID" value="SDR41568.1"/>
    <property type="molecule type" value="Genomic_DNA"/>
</dbReference>
<evidence type="ECO:0000256" key="3">
    <source>
        <dbReference type="ARBA" id="ARBA00022679"/>
    </source>
</evidence>
<comment type="similarity">
    <text evidence="7">Belongs to the glycosyltransferase 87 family.</text>
</comment>
<name>A0A1H1IWB1_9BURK</name>
<evidence type="ECO:0008006" key="11">
    <source>
        <dbReference type="Google" id="ProtNLM"/>
    </source>
</evidence>